<evidence type="ECO:0000313" key="7">
    <source>
        <dbReference type="EMBL" id="OME72262.1"/>
    </source>
</evidence>
<dbReference type="Gene3D" id="1.25.40.10">
    <property type="entry name" value="Tetratricopeptide repeat domain"/>
    <property type="match status" value="1"/>
</dbReference>
<reference evidence="7 8" key="1">
    <citation type="submission" date="2016-11" db="EMBL/GenBank/DDBJ databases">
        <title>Paenibacillus species isolates.</title>
        <authorList>
            <person name="Beno S.M."/>
        </authorList>
    </citation>
    <scope>NUCLEOTIDE SEQUENCE [LARGE SCALE GENOMIC DNA]</scope>
    <source>
        <strain evidence="7 8">FSL H7-0443</strain>
    </source>
</reference>
<evidence type="ECO:0000256" key="4">
    <source>
        <dbReference type="ARBA" id="ARBA00023136"/>
    </source>
</evidence>
<dbReference type="SUPFAM" id="SSF48452">
    <property type="entry name" value="TPR-like"/>
    <property type="match status" value="1"/>
</dbReference>
<feature type="transmembrane region" description="Helical" evidence="5">
    <location>
        <begin position="323"/>
        <end position="339"/>
    </location>
</feature>
<sequence>MTTHKLEKLPFYTLLIFIVAGSIGAGYFYTRSFLALTAVLYGVTALYIFNARKLTLLPIHGFLLAFILLYWLAVGSAVDQEQAVLEAIKVSLLLPVSLLFSSLSGKRRDQIWVTWVWSGAGLTLWGLVFGLFREGRLESTLGYANVFAVIVAAGMAAGWRAFMRSNQKKYVVLCLIQLCGLLLSGSRAVLILVVMGAIPFVCINRKNKPTALLGGGALIVLILVIVAGMIMNSGGSVREMTWNASEFELRRIYWSDAFQLWKEHWLAGIGGGGFAILYPSVYVKYVHQQFLQVALDAGVLGVLVFIAMIGSALNAAMRQGRKGVEVILALLLFCAHLAFDIDLAYPLVFGLFIMLLTSMEMEGYKQKEFQLKRLLFVSCAILGTIISCCLVWMIVGYTQLVKGESAISEGNWSKAEKNLQSAEEILPWSHEVHYQYADFYSHLAQLEGSKAHLERAIEELTIASSMTPDNRRYIEMLKKVENSR</sequence>
<feature type="transmembrane region" description="Helical" evidence="5">
    <location>
        <begin position="9"/>
        <end position="27"/>
    </location>
</feature>
<evidence type="ECO:0000259" key="6">
    <source>
        <dbReference type="Pfam" id="PF04932"/>
    </source>
</evidence>
<feature type="transmembrane region" description="Helical" evidence="5">
    <location>
        <begin position="210"/>
        <end position="230"/>
    </location>
</feature>
<keyword evidence="2 5" id="KW-0812">Transmembrane</keyword>
<dbReference type="PANTHER" id="PTHR37422">
    <property type="entry name" value="TEICHURONIC ACID BIOSYNTHESIS PROTEIN TUAE"/>
    <property type="match status" value="1"/>
</dbReference>
<dbReference type="Pfam" id="PF04932">
    <property type="entry name" value="Wzy_C"/>
    <property type="match status" value="1"/>
</dbReference>
<evidence type="ECO:0000256" key="3">
    <source>
        <dbReference type="ARBA" id="ARBA00022989"/>
    </source>
</evidence>
<feature type="transmembrane region" description="Helical" evidence="5">
    <location>
        <begin position="265"/>
        <end position="285"/>
    </location>
</feature>
<feature type="transmembrane region" description="Helical" evidence="5">
    <location>
        <begin position="144"/>
        <end position="163"/>
    </location>
</feature>
<organism evidence="7 8">
    <name type="scientific">Paenibacillus odorifer</name>
    <dbReference type="NCBI Taxonomy" id="189426"/>
    <lineage>
        <taxon>Bacteria</taxon>
        <taxon>Bacillati</taxon>
        <taxon>Bacillota</taxon>
        <taxon>Bacilli</taxon>
        <taxon>Bacillales</taxon>
        <taxon>Paenibacillaceae</taxon>
        <taxon>Paenibacillus</taxon>
    </lineage>
</organism>
<evidence type="ECO:0000256" key="1">
    <source>
        <dbReference type="ARBA" id="ARBA00004141"/>
    </source>
</evidence>
<dbReference type="Proteomes" id="UP000187425">
    <property type="component" value="Unassembled WGS sequence"/>
</dbReference>
<evidence type="ECO:0000256" key="5">
    <source>
        <dbReference type="SAM" id="Phobius"/>
    </source>
</evidence>
<protein>
    <recommendedName>
        <fullName evidence="6">O-antigen ligase-related domain-containing protein</fullName>
    </recommendedName>
</protein>
<feature type="transmembrane region" description="Helical" evidence="5">
    <location>
        <begin position="297"/>
        <end position="316"/>
    </location>
</feature>
<dbReference type="InterPro" id="IPR051533">
    <property type="entry name" value="WaaL-like"/>
</dbReference>
<name>A0A1R0ZKG2_9BACL</name>
<evidence type="ECO:0000256" key="2">
    <source>
        <dbReference type="ARBA" id="ARBA00022692"/>
    </source>
</evidence>
<dbReference type="InterPro" id="IPR007016">
    <property type="entry name" value="O-antigen_ligase-rel_domated"/>
</dbReference>
<dbReference type="GO" id="GO:0016020">
    <property type="term" value="C:membrane"/>
    <property type="evidence" value="ECO:0007669"/>
    <property type="project" value="UniProtKB-SubCell"/>
</dbReference>
<dbReference type="PANTHER" id="PTHR37422:SF13">
    <property type="entry name" value="LIPOPOLYSACCHARIDE BIOSYNTHESIS PROTEIN PA4999-RELATED"/>
    <property type="match status" value="1"/>
</dbReference>
<feature type="transmembrane region" description="Helical" evidence="5">
    <location>
        <begin position="33"/>
        <end position="49"/>
    </location>
</feature>
<comment type="caution">
    <text evidence="7">The sequence shown here is derived from an EMBL/GenBank/DDBJ whole genome shotgun (WGS) entry which is preliminary data.</text>
</comment>
<feature type="transmembrane region" description="Helical" evidence="5">
    <location>
        <begin position="112"/>
        <end position="132"/>
    </location>
</feature>
<keyword evidence="3 5" id="KW-1133">Transmembrane helix</keyword>
<accession>A0A1R0ZKG2</accession>
<gene>
    <name evidence="7" type="ORF">BSK65_07775</name>
</gene>
<proteinExistence type="predicted"/>
<evidence type="ECO:0000313" key="8">
    <source>
        <dbReference type="Proteomes" id="UP000187425"/>
    </source>
</evidence>
<feature type="transmembrane region" description="Helical" evidence="5">
    <location>
        <begin position="374"/>
        <end position="395"/>
    </location>
</feature>
<dbReference type="AlphaFoldDB" id="A0A1R0ZKG2"/>
<keyword evidence="4 5" id="KW-0472">Membrane</keyword>
<feature type="transmembrane region" description="Helical" evidence="5">
    <location>
        <begin position="56"/>
        <end position="77"/>
    </location>
</feature>
<feature type="domain" description="O-antigen ligase-related" evidence="6">
    <location>
        <begin position="173"/>
        <end position="306"/>
    </location>
</feature>
<feature type="transmembrane region" description="Helical" evidence="5">
    <location>
        <begin position="170"/>
        <end position="198"/>
    </location>
</feature>
<dbReference type="EMBL" id="MPTW01000003">
    <property type="protein sequence ID" value="OME72262.1"/>
    <property type="molecule type" value="Genomic_DNA"/>
</dbReference>
<dbReference type="InterPro" id="IPR011990">
    <property type="entry name" value="TPR-like_helical_dom_sf"/>
</dbReference>
<comment type="subcellular location">
    <subcellularLocation>
        <location evidence="1">Membrane</location>
        <topology evidence="1">Multi-pass membrane protein</topology>
    </subcellularLocation>
</comment>